<comment type="caution">
    <text evidence="1">The sequence shown here is derived from an EMBL/GenBank/DDBJ whole genome shotgun (WGS) entry which is preliminary data.</text>
</comment>
<dbReference type="AlphaFoldDB" id="A0ABD3ECY8"/>
<accession>A0ABD3ECY8</accession>
<name>A0ABD3ECY8_9LAMI</name>
<evidence type="ECO:0000313" key="2">
    <source>
        <dbReference type="Proteomes" id="UP001632038"/>
    </source>
</evidence>
<gene>
    <name evidence="1" type="ORF">CASFOL_001979</name>
</gene>
<proteinExistence type="predicted"/>
<protein>
    <submittedName>
        <fullName evidence="1">Uncharacterized protein</fullName>
    </submittedName>
</protein>
<keyword evidence="2" id="KW-1185">Reference proteome</keyword>
<dbReference type="EMBL" id="JAVIJP010000005">
    <property type="protein sequence ID" value="KAL3652298.1"/>
    <property type="molecule type" value="Genomic_DNA"/>
</dbReference>
<organism evidence="1 2">
    <name type="scientific">Castilleja foliolosa</name>
    <dbReference type="NCBI Taxonomy" id="1961234"/>
    <lineage>
        <taxon>Eukaryota</taxon>
        <taxon>Viridiplantae</taxon>
        <taxon>Streptophyta</taxon>
        <taxon>Embryophyta</taxon>
        <taxon>Tracheophyta</taxon>
        <taxon>Spermatophyta</taxon>
        <taxon>Magnoliopsida</taxon>
        <taxon>eudicotyledons</taxon>
        <taxon>Gunneridae</taxon>
        <taxon>Pentapetalae</taxon>
        <taxon>asterids</taxon>
        <taxon>lamiids</taxon>
        <taxon>Lamiales</taxon>
        <taxon>Orobanchaceae</taxon>
        <taxon>Pedicularideae</taxon>
        <taxon>Castillejinae</taxon>
        <taxon>Castilleja</taxon>
    </lineage>
</organism>
<reference evidence="2" key="1">
    <citation type="journal article" date="2024" name="IScience">
        <title>Strigolactones Initiate the Formation of Haustorium-like Structures in Castilleja.</title>
        <authorList>
            <person name="Buerger M."/>
            <person name="Peterson D."/>
            <person name="Chory J."/>
        </authorList>
    </citation>
    <scope>NUCLEOTIDE SEQUENCE [LARGE SCALE GENOMIC DNA]</scope>
</reference>
<dbReference type="Proteomes" id="UP001632038">
    <property type="component" value="Unassembled WGS sequence"/>
</dbReference>
<evidence type="ECO:0000313" key="1">
    <source>
        <dbReference type="EMBL" id="KAL3652298.1"/>
    </source>
</evidence>
<sequence length="63" mass="7028">MFCPYYVRLRLMKASTSPEVWYKTRYLRPSPAGKANGGDAIHVEAATWTPACHKPSKLNCSGI</sequence>